<accession>A0ABV1TH26</accession>
<dbReference type="EMBL" id="JBEOZM010000006">
    <property type="protein sequence ID" value="MER6268954.1"/>
    <property type="molecule type" value="Genomic_DNA"/>
</dbReference>
<evidence type="ECO:0000313" key="3">
    <source>
        <dbReference type="EMBL" id="MER6268954.1"/>
    </source>
</evidence>
<organism evidence="3 4">
    <name type="scientific">Streptomyces sp. 900105755</name>
    <dbReference type="NCBI Taxonomy" id="3154389"/>
    <lineage>
        <taxon>Bacteria</taxon>
        <taxon>Bacillati</taxon>
        <taxon>Actinomycetota</taxon>
        <taxon>Actinomycetes</taxon>
        <taxon>Kitasatosporales</taxon>
        <taxon>Streptomycetaceae</taxon>
        <taxon>Streptomyces</taxon>
    </lineage>
</organism>
<keyword evidence="1" id="KW-0175">Coiled coil</keyword>
<reference evidence="3 4" key="1">
    <citation type="submission" date="2024-06" db="EMBL/GenBank/DDBJ databases">
        <title>The Natural Products Discovery Center: Release of the First 8490 Sequenced Strains for Exploring Actinobacteria Biosynthetic Diversity.</title>
        <authorList>
            <person name="Kalkreuter E."/>
            <person name="Kautsar S.A."/>
            <person name="Yang D."/>
            <person name="Bader C.D."/>
            <person name="Teijaro C.N."/>
            <person name="Fluegel L."/>
            <person name="Davis C.M."/>
            <person name="Simpson J.R."/>
            <person name="Lauterbach L."/>
            <person name="Steele A.D."/>
            <person name="Gui C."/>
            <person name="Meng S."/>
            <person name="Li G."/>
            <person name="Viehrig K."/>
            <person name="Ye F."/>
            <person name="Su P."/>
            <person name="Kiefer A.F."/>
            <person name="Nichols A."/>
            <person name="Cepeda A.J."/>
            <person name="Yan W."/>
            <person name="Fan B."/>
            <person name="Jiang Y."/>
            <person name="Adhikari A."/>
            <person name="Zheng C.-J."/>
            <person name="Schuster L."/>
            <person name="Cowan T.M."/>
            <person name="Smanski M.J."/>
            <person name="Chevrette M.G."/>
            <person name="De Carvalho L.P.S."/>
            <person name="Shen B."/>
        </authorList>
    </citation>
    <scope>NUCLEOTIDE SEQUENCE [LARGE SCALE GENOMIC DNA]</scope>
    <source>
        <strain evidence="3 4">NPDC001694</strain>
    </source>
</reference>
<dbReference type="RefSeq" id="WP_351957537.1">
    <property type="nucleotide sequence ID" value="NZ_JBEOZM010000006.1"/>
</dbReference>
<feature type="region of interest" description="Disordered" evidence="2">
    <location>
        <begin position="84"/>
        <end position="236"/>
    </location>
</feature>
<protein>
    <submittedName>
        <fullName evidence="3">Tetratricopeptide repeat protein</fullName>
    </submittedName>
</protein>
<name>A0ABV1TH26_9ACTN</name>
<comment type="caution">
    <text evidence="3">The sequence shown here is derived from an EMBL/GenBank/DDBJ whole genome shotgun (WGS) entry which is preliminary data.</text>
</comment>
<evidence type="ECO:0000313" key="4">
    <source>
        <dbReference type="Proteomes" id="UP001490365"/>
    </source>
</evidence>
<evidence type="ECO:0000256" key="1">
    <source>
        <dbReference type="SAM" id="Coils"/>
    </source>
</evidence>
<feature type="compositionally biased region" description="Pro residues" evidence="2">
    <location>
        <begin position="116"/>
        <end position="135"/>
    </location>
</feature>
<feature type="compositionally biased region" description="Low complexity" evidence="2">
    <location>
        <begin position="103"/>
        <end position="115"/>
    </location>
</feature>
<evidence type="ECO:0000256" key="2">
    <source>
        <dbReference type="SAM" id="MobiDB-lite"/>
    </source>
</evidence>
<dbReference type="Proteomes" id="UP001490365">
    <property type="component" value="Unassembled WGS sequence"/>
</dbReference>
<sequence length="411" mass="42600">MSRLSREEKREVQLEGRLAPVDVRVAGAAASVDGVPLLPGPGEEPQQAVLNHLQRLARAAGRPVLATVHDTRIGYVVPLQVNLDGSSSFTGDPVRLATPAPGAKEQPAPKASAPSEPAPSEPAPARPAPTGPAPTGPVQAVAPPFPRQGVHAEPQPPAVPPAPPAPSAPSAVEPPLPPAPGTVRPPTGVFGPPPVMSPRTTAPAAAPAPAPEERVADRYPNPDPDTRSAPTPTPARGFDAVAEEVLGDEPVTLTSEGAALLTEPVARINEAVRTGRIEAAAELAERTGAEAAAVLGADHTEVLHLGELTAYISYLAGDPVRAFHLSLDLARQRRHAGDGEAAYGNVRSAATAWRAVRDPEHGLRLGRELIDLWARLATEDGPAADDAEELESARARMARLTERARRAAGNA</sequence>
<keyword evidence="4" id="KW-1185">Reference proteome</keyword>
<gene>
    <name evidence="3" type="ORF">ABT211_16875</name>
</gene>
<feature type="coiled-coil region" evidence="1">
    <location>
        <begin position="383"/>
        <end position="410"/>
    </location>
</feature>
<feature type="compositionally biased region" description="Pro residues" evidence="2">
    <location>
        <begin position="154"/>
        <end position="180"/>
    </location>
</feature>
<proteinExistence type="predicted"/>